<evidence type="ECO:0000313" key="3">
    <source>
        <dbReference type="Proteomes" id="UP000253472"/>
    </source>
</evidence>
<dbReference type="EMBL" id="QLNQ01000028">
    <property type="protein sequence ID" value="RCK57962.1"/>
    <property type="molecule type" value="Genomic_DNA"/>
</dbReference>
<gene>
    <name evidence="2" type="ORF">Cantr_06747</name>
</gene>
<feature type="compositionally biased region" description="Low complexity" evidence="1">
    <location>
        <begin position="55"/>
        <end position="68"/>
    </location>
</feature>
<protein>
    <submittedName>
        <fullName evidence="2">Uncharacterized protein</fullName>
    </submittedName>
</protein>
<dbReference type="AlphaFoldDB" id="A0A367XYU0"/>
<comment type="caution">
    <text evidence="2">The sequence shown here is derived from an EMBL/GenBank/DDBJ whole genome shotgun (WGS) entry which is preliminary data.</text>
</comment>
<feature type="compositionally biased region" description="Low complexity" evidence="1">
    <location>
        <begin position="8"/>
        <end position="23"/>
    </location>
</feature>
<organism evidence="2 3">
    <name type="scientific">Candida viswanathii</name>
    <dbReference type="NCBI Taxonomy" id="5486"/>
    <lineage>
        <taxon>Eukaryota</taxon>
        <taxon>Fungi</taxon>
        <taxon>Dikarya</taxon>
        <taxon>Ascomycota</taxon>
        <taxon>Saccharomycotina</taxon>
        <taxon>Pichiomycetes</taxon>
        <taxon>Debaryomycetaceae</taxon>
        <taxon>Candida/Lodderomyces clade</taxon>
        <taxon>Candida</taxon>
    </lineage>
</organism>
<evidence type="ECO:0000256" key="1">
    <source>
        <dbReference type="SAM" id="MobiDB-lite"/>
    </source>
</evidence>
<feature type="region of interest" description="Disordered" evidence="1">
    <location>
        <begin position="1"/>
        <end position="68"/>
    </location>
</feature>
<reference evidence="2 3" key="1">
    <citation type="submission" date="2018-06" db="EMBL/GenBank/DDBJ databases">
        <title>Whole genome sequencing of Candida tropicalis (genome annotated by CSBL at Korea University).</title>
        <authorList>
            <person name="Ahn J."/>
        </authorList>
    </citation>
    <scope>NUCLEOTIDE SEQUENCE [LARGE SCALE GENOMIC DNA]</scope>
    <source>
        <strain evidence="2 3">ATCC 20962</strain>
    </source>
</reference>
<keyword evidence="3" id="KW-1185">Reference proteome</keyword>
<dbReference type="OrthoDB" id="10630626at2759"/>
<accession>A0A367XYU0</accession>
<sequence length="205" mass="22391">MALTFDNSSSTTLSRASSMSMTRQSSLKNKLKSFRKELKMHQSKPLPPLPPTRKFNSTSSSPISFTSSSGSTFPSLPIMARSKSVSLPVSSAKQQQLPVPATTACGLRVPLQLCVRHTVAHGRHTDGLCQRRPEDLAPLPPAEYDSTLTSINSLDINLTASSCCAGHDDEDDEEDIGKDLLDVDRLACSILRLVKTDNHEIQWNI</sequence>
<proteinExistence type="predicted"/>
<dbReference type="Proteomes" id="UP000253472">
    <property type="component" value="Unassembled WGS sequence"/>
</dbReference>
<name>A0A367XYU0_9ASCO</name>
<evidence type="ECO:0000313" key="2">
    <source>
        <dbReference type="EMBL" id="RCK57962.1"/>
    </source>
</evidence>